<proteinExistence type="predicted"/>
<sequence length="131" mass="14738">MAKERIYVQVGTPWPDGIDIQAEKELNEKEQTKFPVQVGKPWPDDIVVEVNDSVQEKNIKLSILIGFAILVALQQIAFTAYGVFVSENILEKSFKFSMYVSGTIVLWAVGPKISDKILEATKIIEKIITKK</sequence>
<organism evidence="2 3">
    <name type="scientific">Entotheonella factor</name>
    <dbReference type="NCBI Taxonomy" id="1429438"/>
    <lineage>
        <taxon>Bacteria</taxon>
        <taxon>Pseudomonadati</taxon>
        <taxon>Nitrospinota/Tectimicrobiota group</taxon>
        <taxon>Candidatus Tectimicrobiota</taxon>
        <taxon>Candidatus Entotheonellia</taxon>
        <taxon>Candidatus Entotheonellales</taxon>
        <taxon>Candidatus Entotheonellaceae</taxon>
        <taxon>Candidatus Entotheonella</taxon>
    </lineage>
</organism>
<dbReference type="AlphaFoldDB" id="W4LZD7"/>
<name>W4LZD7_ENTF1</name>
<keyword evidence="1" id="KW-1133">Transmembrane helix</keyword>
<evidence type="ECO:0000313" key="3">
    <source>
        <dbReference type="Proteomes" id="UP000019141"/>
    </source>
</evidence>
<geneLocation type="plasmid" evidence="2">
    <name>pTSY</name>
</geneLocation>
<comment type="caution">
    <text evidence="2">The sequence shown here is derived from an EMBL/GenBank/DDBJ whole genome shotgun (WGS) entry which is preliminary data.</text>
</comment>
<keyword evidence="2" id="KW-0614">Plasmid</keyword>
<feature type="transmembrane region" description="Helical" evidence="1">
    <location>
        <begin position="61"/>
        <end position="84"/>
    </location>
</feature>
<reference evidence="2 3" key="1">
    <citation type="journal article" date="2014" name="Nature">
        <title>An environmental bacterial taxon with a large and distinct metabolic repertoire.</title>
        <authorList>
            <person name="Wilson M.C."/>
            <person name="Mori T."/>
            <person name="Ruckert C."/>
            <person name="Uria A.R."/>
            <person name="Helf M.J."/>
            <person name="Takada K."/>
            <person name="Gernert C."/>
            <person name="Steffens U.A."/>
            <person name="Heycke N."/>
            <person name="Schmitt S."/>
            <person name="Rinke C."/>
            <person name="Helfrich E.J."/>
            <person name="Brachmann A.O."/>
            <person name="Gurgui C."/>
            <person name="Wakimoto T."/>
            <person name="Kracht M."/>
            <person name="Crusemann M."/>
            <person name="Hentschel U."/>
            <person name="Abe I."/>
            <person name="Matsunaga S."/>
            <person name="Kalinowski J."/>
            <person name="Takeyama H."/>
            <person name="Piel J."/>
        </authorList>
    </citation>
    <scope>NUCLEOTIDE SEQUENCE [LARGE SCALE GENOMIC DNA]</scope>
    <source>
        <strain evidence="3">TSY1</strain>
        <plasmid evidence="2">pTSY</plasmid>
    </source>
</reference>
<accession>W4LZD7</accession>
<dbReference type="EMBL" id="AZHW01000044">
    <property type="protein sequence ID" value="ETX03454.1"/>
    <property type="molecule type" value="Genomic_DNA"/>
</dbReference>
<gene>
    <name evidence="2" type="ORF">ETSY1_47170</name>
</gene>
<protein>
    <submittedName>
        <fullName evidence="2">Uncharacterized protein</fullName>
    </submittedName>
</protein>
<evidence type="ECO:0000313" key="2">
    <source>
        <dbReference type="EMBL" id="ETX03454.1"/>
    </source>
</evidence>
<keyword evidence="1" id="KW-0812">Transmembrane</keyword>
<dbReference type="HOGENOM" id="CLU_1923742_0_0_7"/>
<keyword evidence="3" id="KW-1185">Reference proteome</keyword>
<keyword evidence="1" id="KW-0472">Membrane</keyword>
<dbReference type="Proteomes" id="UP000019141">
    <property type="component" value="Unassembled WGS sequence"/>
</dbReference>
<evidence type="ECO:0000256" key="1">
    <source>
        <dbReference type="SAM" id="Phobius"/>
    </source>
</evidence>